<reference evidence="1" key="1">
    <citation type="submission" date="2014-12" db="EMBL/GenBank/DDBJ databases">
        <title>Insight into the proteome of Arion vulgaris.</title>
        <authorList>
            <person name="Aradska J."/>
            <person name="Bulat T."/>
            <person name="Smidak R."/>
            <person name="Sarate P."/>
            <person name="Gangsoo J."/>
            <person name="Sialana F."/>
            <person name="Bilban M."/>
            <person name="Lubec G."/>
        </authorList>
    </citation>
    <scope>NUCLEOTIDE SEQUENCE</scope>
    <source>
        <tissue evidence="1">Skin</tissue>
    </source>
</reference>
<sequence>VRVYSSLQHESESTPPCRVSYLLINNTNMKIILVTYQHRRSGTDTYQQVYTHTHTHISLHTHTHTGLHNT</sequence>
<organism evidence="1">
    <name type="scientific">Arion vulgaris</name>
    <dbReference type="NCBI Taxonomy" id="1028688"/>
    <lineage>
        <taxon>Eukaryota</taxon>
        <taxon>Metazoa</taxon>
        <taxon>Spiralia</taxon>
        <taxon>Lophotrochozoa</taxon>
        <taxon>Mollusca</taxon>
        <taxon>Gastropoda</taxon>
        <taxon>Heterobranchia</taxon>
        <taxon>Euthyneura</taxon>
        <taxon>Panpulmonata</taxon>
        <taxon>Eupulmonata</taxon>
        <taxon>Stylommatophora</taxon>
        <taxon>Helicina</taxon>
        <taxon>Arionoidea</taxon>
        <taxon>Arionidae</taxon>
        <taxon>Arion</taxon>
    </lineage>
</organism>
<evidence type="ECO:0000313" key="1">
    <source>
        <dbReference type="EMBL" id="CEK74184.1"/>
    </source>
</evidence>
<protein>
    <submittedName>
        <fullName evidence="1">Uncharacterized protein</fullName>
    </submittedName>
</protein>
<name>A0A0B6ZZV4_9EUPU</name>
<dbReference type="EMBL" id="HACG01027319">
    <property type="protein sequence ID" value="CEK74184.1"/>
    <property type="molecule type" value="Transcribed_RNA"/>
</dbReference>
<dbReference type="AlphaFoldDB" id="A0A0B6ZZV4"/>
<gene>
    <name evidence="1" type="primary">ORF90006</name>
</gene>
<accession>A0A0B6ZZV4</accession>
<proteinExistence type="predicted"/>
<feature type="non-terminal residue" evidence="1">
    <location>
        <position position="1"/>
    </location>
</feature>